<dbReference type="InterPro" id="IPR020846">
    <property type="entry name" value="MFS_dom"/>
</dbReference>
<dbReference type="CDD" id="cd17369">
    <property type="entry name" value="MFS_ShiA_like"/>
    <property type="match status" value="1"/>
</dbReference>
<dbReference type="AlphaFoldDB" id="A0A7K1FEI3"/>
<evidence type="ECO:0000256" key="4">
    <source>
        <dbReference type="ARBA" id="ARBA00022692"/>
    </source>
</evidence>
<feature type="transmembrane region" description="Helical" evidence="7">
    <location>
        <begin position="20"/>
        <end position="46"/>
    </location>
</feature>
<comment type="subcellular location">
    <subcellularLocation>
        <location evidence="1">Cell membrane</location>
        <topology evidence="1">Multi-pass membrane protein</topology>
    </subcellularLocation>
</comment>
<feature type="transmembrane region" description="Helical" evidence="7">
    <location>
        <begin position="335"/>
        <end position="361"/>
    </location>
</feature>
<keyword evidence="10" id="KW-1185">Reference proteome</keyword>
<accession>A0A7K1FEI3</accession>
<dbReference type="InterPro" id="IPR036259">
    <property type="entry name" value="MFS_trans_sf"/>
</dbReference>
<dbReference type="Pfam" id="PF07690">
    <property type="entry name" value="MFS_1"/>
    <property type="match status" value="1"/>
</dbReference>
<keyword evidence="3" id="KW-1003">Cell membrane</keyword>
<feature type="transmembrane region" description="Helical" evidence="7">
    <location>
        <begin position="94"/>
        <end position="114"/>
    </location>
</feature>
<evidence type="ECO:0000256" key="5">
    <source>
        <dbReference type="ARBA" id="ARBA00022989"/>
    </source>
</evidence>
<dbReference type="InterPro" id="IPR011701">
    <property type="entry name" value="MFS"/>
</dbReference>
<feature type="transmembrane region" description="Helical" evidence="7">
    <location>
        <begin position="311"/>
        <end position="329"/>
    </location>
</feature>
<dbReference type="GO" id="GO:0022857">
    <property type="term" value="F:transmembrane transporter activity"/>
    <property type="evidence" value="ECO:0007669"/>
    <property type="project" value="InterPro"/>
</dbReference>
<keyword evidence="6 7" id="KW-0472">Membrane</keyword>
<dbReference type="SUPFAM" id="SSF103473">
    <property type="entry name" value="MFS general substrate transporter"/>
    <property type="match status" value="1"/>
</dbReference>
<feature type="transmembrane region" description="Helical" evidence="7">
    <location>
        <begin position="196"/>
        <end position="215"/>
    </location>
</feature>
<name>A0A7K1FEI3_9ACTN</name>
<protein>
    <submittedName>
        <fullName evidence="9">MFS transporter</fullName>
    </submittedName>
</protein>
<dbReference type="GO" id="GO:0005886">
    <property type="term" value="C:plasma membrane"/>
    <property type="evidence" value="ECO:0007669"/>
    <property type="project" value="UniProtKB-SubCell"/>
</dbReference>
<dbReference type="Gene3D" id="1.20.1250.20">
    <property type="entry name" value="MFS general substrate transporter like domains"/>
    <property type="match status" value="2"/>
</dbReference>
<feature type="transmembrane region" description="Helical" evidence="7">
    <location>
        <begin position="120"/>
        <end position="146"/>
    </location>
</feature>
<feature type="transmembrane region" description="Helical" evidence="7">
    <location>
        <begin position="401"/>
        <end position="424"/>
    </location>
</feature>
<dbReference type="Proteomes" id="UP000460221">
    <property type="component" value="Unassembled WGS sequence"/>
</dbReference>
<evidence type="ECO:0000256" key="2">
    <source>
        <dbReference type="ARBA" id="ARBA00022448"/>
    </source>
</evidence>
<evidence type="ECO:0000256" key="7">
    <source>
        <dbReference type="SAM" id="Phobius"/>
    </source>
</evidence>
<evidence type="ECO:0000256" key="6">
    <source>
        <dbReference type="ARBA" id="ARBA00023136"/>
    </source>
</evidence>
<dbReference type="EMBL" id="WLYK01000001">
    <property type="protein sequence ID" value="MTD12501.1"/>
    <property type="molecule type" value="Genomic_DNA"/>
</dbReference>
<organism evidence="9 10">
    <name type="scientific">Nakamurella alba</name>
    <dbReference type="NCBI Taxonomy" id="2665158"/>
    <lineage>
        <taxon>Bacteria</taxon>
        <taxon>Bacillati</taxon>
        <taxon>Actinomycetota</taxon>
        <taxon>Actinomycetes</taxon>
        <taxon>Nakamurellales</taxon>
        <taxon>Nakamurellaceae</taxon>
        <taxon>Nakamurella</taxon>
    </lineage>
</organism>
<dbReference type="RefSeq" id="WP_154766556.1">
    <property type="nucleotide sequence ID" value="NZ_WLYK01000001.1"/>
</dbReference>
<keyword evidence="2" id="KW-0813">Transport</keyword>
<sequence>MPTDVASAGRPARRTSPKRAATAAFFGSVIEYYDLVAYGTAAALVFGDLFFKGVTSHVALVLSFATFAAGYVARPLGGLLFGYIGDKIGRRTSVLLTIALMGGATVLMGLLPTYSSVGALAPILLVLLRICQGLAVGGELGGAVLISVEHAPAHRRGFFGSFSTAGAQAGTLLATAVFSLVTLMPSDDFSSWGWRLPFLGSAVIVLVGILIRYGLEETPDFEESKASGRVRAPLREAFTKHPGKIVAITLVMAGMMSIWYVITVYSLSYATGSAGIGKTSMLWIIAAANLAIVVMNPVWGALSDRVGRSKLITVGLLLEGALLFLYFTAVDSGSVGFVLVAMLLVAGVGHAMVNGIFPAFIAESLPTEVRYTAGSFGMQMAGLIAGFAPLVAVSLEKSPLGVFTIAIACFAFCLLGGAAASTVLRDRRRTGAPTEDPQSVLAG</sequence>
<dbReference type="PANTHER" id="PTHR43045:SF1">
    <property type="entry name" value="SHIKIMATE TRANSPORTER"/>
    <property type="match status" value="1"/>
</dbReference>
<feature type="transmembrane region" description="Helical" evidence="7">
    <location>
        <begin position="158"/>
        <end position="184"/>
    </location>
</feature>
<feature type="domain" description="Major facilitator superfamily (MFS) profile" evidence="8">
    <location>
        <begin position="20"/>
        <end position="429"/>
    </location>
</feature>
<evidence type="ECO:0000313" key="10">
    <source>
        <dbReference type="Proteomes" id="UP000460221"/>
    </source>
</evidence>
<feature type="transmembrane region" description="Helical" evidence="7">
    <location>
        <begin position="245"/>
        <end position="268"/>
    </location>
</feature>
<reference evidence="9 10" key="1">
    <citation type="submission" date="2019-11" db="EMBL/GenBank/DDBJ databases">
        <authorList>
            <person name="Jiang L.-Q."/>
        </authorList>
    </citation>
    <scope>NUCLEOTIDE SEQUENCE [LARGE SCALE GENOMIC DNA]</scope>
    <source>
        <strain evidence="9 10">YIM 132087</strain>
    </source>
</reference>
<evidence type="ECO:0000259" key="8">
    <source>
        <dbReference type="PROSITE" id="PS50850"/>
    </source>
</evidence>
<evidence type="ECO:0000256" key="1">
    <source>
        <dbReference type="ARBA" id="ARBA00004651"/>
    </source>
</evidence>
<comment type="caution">
    <text evidence="9">The sequence shown here is derived from an EMBL/GenBank/DDBJ whole genome shotgun (WGS) entry which is preliminary data.</text>
</comment>
<gene>
    <name evidence="9" type="ORF">GIS00_00900</name>
</gene>
<feature type="transmembrane region" description="Helical" evidence="7">
    <location>
        <begin position="58"/>
        <end position="82"/>
    </location>
</feature>
<evidence type="ECO:0000313" key="9">
    <source>
        <dbReference type="EMBL" id="MTD12501.1"/>
    </source>
</evidence>
<feature type="transmembrane region" description="Helical" evidence="7">
    <location>
        <begin position="280"/>
        <end position="299"/>
    </location>
</feature>
<feature type="transmembrane region" description="Helical" evidence="7">
    <location>
        <begin position="373"/>
        <end position="395"/>
    </location>
</feature>
<keyword evidence="5 7" id="KW-1133">Transmembrane helix</keyword>
<keyword evidence="4 7" id="KW-0812">Transmembrane</keyword>
<dbReference type="PANTHER" id="PTHR43045">
    <property type="entry name" value="SHIKIMATE TRANSPORTER"/>
    <property type="match status" value="1"/>
</dbReference>
<proteinExistence type="predicted"/>
<evidence type="ECO:0000256" key="3">
    <source>
        <dbReference type="ARBA" id="ARBA00022475"/>
    </source>
</evidence>
<dbReference type="PROSITE" id="PS50850">
    <property type="entry name" value="MFS"/>
    <property type="match status" value="1"/>
</dbReference>